<evidence type="ECO:0008006" key="4">
    <source>
        <dbReference type="Google" id="ProtNLM"/>
    </source>
</evidence>
<dbReference type="InParanoid" id="D2V0P3"/>
<accession>D2V0P3</accession>
<dbReference type="Gene3D" id="3.40.50.300">
    <property type="entry name" value="P-loop containing nucleotide triphosphate hydrolases"/>
    <property type="match status" value="1"/>
</dbReference>
<name>D2V0P3_NAEGR</name>
<organism evidence="3">
    <name type="scientific">Naegleria gruberi</name>
    <name type="common">Amoeba</name>
    <dbReference type="NCBI Taxonomy" id="5762"/>
    <lineage>
        <taxon>Eukaryota</taxon>
        <taxon>Discoba</taxon>
        <taxon>Heterolobosea</taxon>
        <taxon>Tetramitia</taxon>
        <taxon>Eutetramitia</taxon>
        <taxon>Vahlkampfiidae</taxon>
        <taxon>Naegleria</taxon>
    </lineage>
</organism>
<dbReference type="VEuPathDB" id="AmoebaDB:NAEGRDRAFT_78059"/>
<feature type="signal peptide" evidence="1">
    <location>
        <begin position="1"/>
        <end position="17"/>
    </location>
</feature>
<gene>
    <name evidence="2" type="ORF">NAEGRDRAFT_78059</name>
</gene>
<keyword evidence="1" id="KW-0732">Signal</keyword>
<evidence type="ECO:0000313" key="2">
    <source>
        <dbReference type="EMBL" id="EFC49759.1"/>
    </source>
</evidence>
<protein>
    <recommendedName>
        <fullName evidence="4">G domain-containing protein</fullName>
    </recommendedName>
</protein>
<evidence type="ECO:0000313" key="3">
    <source>
        <dbReference type="Proteomes" id="UP000006671"/>
    </source>
</evidence>
<dbReference type="EMBL" id="GG738847">
    <property type="protein sequence ID" value="EFC49759.1"/>
    <property type="molecule type" value="Genomic_DNA"/>
</dbReference>
<dbReference type="SUPFAM" id="SSF52540">
    <property type="entry name" value="P-loop containing nucleoside triphosphate hydrolases"/>
    <property type="match status" value="1"/>
</dbReference>
<dbReference type="Proteomes" id="UP000006671">
    <property type="component" value="Unassembled WGS sequence"/>
</dbReference>
<feature type="chain" id="PRO_5003038247" description="G domain-containing protein" evidence="1">
    <location>
        <begin position="18"/>
        <end position="414"/>
    </location>
</feature>
<dbReference type="AlphaFoldDB" id="D2V0P3"/>
<dbReference type="GeneID" id="8862828"/>
<sequence>MNYLLPALFSVASIAAGYMYKTYQTDNQTKQEETKRKPEWSVSISKVYDSLAMVEFHLSGNLGQVPYHVALFTKNNTKILEAFNSNILFLSSNDKSKFKEEIYATIKDQQGVEFKTKLYSLEIEKNIPLSSRIKTLQQSFLNLLKVEETFKFLTCGGCGEGKSTLLKAIVDLLEQNLGFVLTEGKREMIKCYKSEQTVTTQIFNLKLSKEIDGKHVEIEIIDCPGFWNQLREPLKSDIEPAKKILGRIFKGKVRSGMDNNEVFISNPNPISKPNIILYCASHDKITTSPPARNLFSELNEYSWKKGVPTVLVATALDNSSSFLNKERTLKDFKSFVFDGHVFEEIDQRETDVLFGNYSKPIKSVEKMDVSLLPIVNYCENNLAFIDQVPSRKELSDFLLYQLLVFMIKSKRFSV</sequence>
<dbReference type="KEGG" id="ngr:NAEGRDRAFT_78059"/>
<dbReference type="InterPro" id="IPR027417">
    <property type="entry name" value="P-loop_NTPase"/>
</dbReference>
<keyword evidence="3" id="KW-1185">Reference proteome</keyword>
<reference evidence="2 3" key="1">
    <citation type="journal article" date="2010" name="Cell">
        <title>The genome of Naegleria gruberi illuminates early eukaryotic versatility.</title>
        <authorList>
            <person name="Fritz-Laylin L.K."/>
            <person name="Prochnik S.E."/>
            <person name="Ginger M.L."/>
            <person name="Dacks J.B."/>
            <person name="Carpenter M.L."/>
            <person name="Field M.C."/>
            <person name="Kuo A."/>
            <person name="Paredez A."/>
            <person name="Chapman J."/>
            <person name="Pham J."/>
            <person name="Shu S."/>
            <person name="Neupane R."/>
            <person name="Cipriano M."/>
            <person name="Mancuso J."/>
            <person name="Tu H."/>
            <person name="Salamov A."/>
            <person name="Lindquist E."/>
            <person name="Shapiro H."/>
            <person name="Lucas S."/>
            <person name="Grigoriev I.V."/>
            <person name="Cande W.Z."/>
            <person name="Fulton C."/>
            <person name="Rokhsar D.S."/>
            <person name="Dawson S.C."/>
        </authorList>
    </citation>
    <scope>NUCLEOTIDE SEQUENCE [LARGE SCALE GENOMIC DNA]</scope>
    <source>
        <strain evidence="2 3">NEG-M</strain>
    </source>
</reference>
<evidence type="ECO:0000256" key="1">
    <source>
        <dbReference type="SAM" id="SignalP"/>
    </source>
</evidence>
<dbReference type="RefSeq" id="XP_002682503.1">
    <property type="nucleotide sequence ID" value="XM_002682457.1"/>
</dbReference>
<proteinExistence type="predicted"/>